<dbReference type="AlphaFoldDB" id="A0A1F8B7W3"/>
<proteinExistence type="predicted"/>
<gene>
    <name evidence="1" type="ORF">A2892_02675</name>
</gene>
<accession>A0A1F8B7W3</accession>
<organism evidence="1 2">
    <name type="scientific">Candidatus Woesebacteria bacterium RIFCSPLOWO2_01_FULL_39_10b</name>
    <dbReference type="NCBI Taxonomy" id="1802517"/>
    <lineage>
        <taxon>Bacteria</taxon>
        <taxon>Candidatus Woeseibacteriota</taxon>
    </lineage>
</organism>
<protein>
    <submittedName>
        <fullName evidence="1">Uncharacterized protein</fullName>
    </submittedName>
</protein>
<sequence>MANPDITPGGGATLKVIRLIKGEEREFTTRPAGYLVDENSKYIPLNQRPTEVVKIRPMHPVYTDPVTGEEKVGNISL</sequence>
<name>A0A1F8B7W3_9BACT</name>
<comment type="caution">
    <text evidence="1">The sequence shown here is derived from an EMBL/GenBank/DDBJ whole genome shotgun (WGS) entry which is preliminary data.</text>
</comment>
<dbReference type="STRING" id="1802517.A2892_02675"/>
<dbReference type="EMBL" id="MGHD01000019">
    <property type="protein sequence ID" value="OGM59515.1"/>
    <property type="molecule type" value="Genomic_DNA"/>
</dbReference>
<evidence type="ECO:0000313" key="1">
    <source>
        <dbReference type="EMBL" id="OGM59515.1"/>
    </source>
</evidence>
<evidence type="ECO:0000313" key="2">
    <source>
        <dbReference type="Proteomes" id="UP000176404"/>
    </source>
</evidence>
<dbReference type="Proteomes" id="UP000176404">
    <property type="component" value="Unassembled WGS sequence"/>
</dbReference>
<reference evidence="1 2" key="1">
    <citation type="journal article" date="2016" name="Nat. Commun.">
        <title>Thousands of microbial genomes shed light on interconnected biogeochemical processes in an aquifer system.</title>
        <authorList>
            <person name="Anantharaman K."/>
            <person name="Brown C.T."/>
            <person name="Hug L.A."/>
            <person name="Sharon I."/>
            <person name="Castelle C.J."/>
            <person name="Probst A.J."/>
            <person name="Thomas B.C."/>
            <person name="Singh A."/>
            <person name="Wilkins M.J."/>
            <person name="Karaoz U."/>
            <person name="Brodie E.L."/>
            <person name="Williams K.H."/>
            <person name="Hubbard S.S."/>
            <person name="Banfield J.F."/>
        </authorList>
    </citation>
    <scope>NUCLEOTIDE SEQUENCE [LARGE SCALE GENOMIC DNA]</scope>
</reference>